<dbReference type="EMBL" id="JADBJN010000004">
    <property type="protein sequence ID" value="KAG5667938.1"/>
    <property type="molecule type" value="Genomic_DNA"/>
</dbReference>
<gene>
    <name evidence="1" type="ORF">PVAND_015903</name>
</gene>
<sequence length="158" mass="18411">MSLLFKRPENLMFPKIYYTFKAKDVDCEILVEYRVQDLPETYFKEALSLLSEHFLSCEELCASHDCWNDVVDVLTHINNQINPFEIFNVDQYFTAYGLVVNSKYRGREIVTEMLKARIPIIKAFGLKVTVTIFTGIGSQTAAKKADYDDLYSFKYIKF</sequence>
<dbReference type="Gene3D" id="3.40.630.30">
    <property type="match status" value="2"/>
</dbReference>
<reference evidence="1" key="1">
    <citation type="submission" date="2021-03" db="EMBL/GenBank/DDBJ databases">
        <title>Chromosome level genome of the anhydrobiotic midge Polypedilum vanderplanki.</title>
        <authorList>
            <person name="Yoshida Y."/>
            <person name="Kikawada T."/>
            <person name="Gusev O."/>
        </authorList>
    </citation>
    <scope>NUCLEOTIDE SEQUENCE</scope>
    <source>
        <strain evidence="1">NIAS01</strain>
        <tissue evidence="1">Whole body or cell culture</tissue>
    </source>
</reference>
<dbReference type="AlphaFoldDB" id="A0A9J6BE03"/>
<dbReference type="Proteomes" id="UP001107558">
    <property type="component" value="Chromosome 4"/>
</dbReference>
<dbReference type="OrthoDB" id="7782438at2759"/>
<keyword evidence="2" id="KW-1185">Reference proteome</keyword>
<organism evidence="1 2">
    <name type="scientific">Polypedilum vanderplanki</name>
    <name type="common">Sleeping chironomid midge</name>
    <dbReference type="NCBI Taxonomy" id="319348"/>
    <lineage>
        <taxon>Eukaryota</taxon>
        <taxon>Metazoa</taxon>
        <taxon>Ecdysozoa</taxon>
        <taxon>Arthropoda</taxon>
        <taxon>Hexapoda</taxon>
        <taxon>Insecta</taxon>
        <taxon>Pterygota</taxon>
        <taxon>Neoptera</taxon>
        <taxon>Endopterygota</taxon>
        <taxon>Diptera</taxon>
        <taxon>Nematocera</taxon>
        <taxon>Chironomoidea</taxon>
        <taxon>Chironomidae</taxon>
        <taxon>Chironominae</taxon>
        <taxon>Polypedilum</taxon>
        <taxon>Polypedilum</taxon>
    </lineage>
</organism>
<accession>A0A9J6BE03</accession>
<proteinExistence type="predicted"/>
<comment type="caution">
    <text evidence="1">The sequence shown here is derived from an EMBL/GenBank/DDBJ whole genome shotgun (WGS) entry which is preliminary data.</text>
</comment>
<protein>
    <submittedName>
        <fullName evidence="1">Uncharacterized protein</fullName>
    </submittedName>
</protein>
<name>A0A9J6BE03_POLVA</name>
<evidence type="ECO:0000313" key="2">
    <source>
        <dbReference type="Proteomes" id="UP001107558"/>
    </source>
</evidence>
<evidence type="ECO:0000313" key="1">
    <source>
        <dbReference type="EMBL" id="KAG5667938.1"/>
    </source>
</evidence>